<evidence type="ECO:0000313" key="1">
    <source>
        <dbReference type="EMBL" id="CAG8793184.1"/>
    </source>
</evidence>
<name>A0ACA9RH03_9GLOM</name>
<comment type="caution">
    <text evidence="1">The sequence shown here is derived from an EMBL/GenBank/DDBJ whole genome shotgun (WGS) entry which is preliminary data.</text>
</comment>
<feature type="non-terminal residue" evidence="1">
    <location>
        <position position="1"/>
    </location>
</feature>
<accession>A0ACA9RH03</accession>
<organism evidence="1 2">
    <name type="scientific">Cetraspora pellucida</name>
    <dbReference type="NCBI Taxonomy" id="1433469"/>
    <lineage>
        <taxon>Eukaryota</taxon>
        <taxon>Fungi</taxon>
        <taxon>Fungi incertae sedis</taxon>
        <taxon>Mucoromycota</taxon>
        <taxon>Glomeromycotina</taxon>
        <taxon>Glomeromycetes</taxon>
        <taxon>Diversisporales</taxon>
        <taxon>Gigasporaceae</taxon>
        <taxon>Cetraspora</taxon>
    </lineage>
</organism>
<keyword evidence="2" id="KW-1185">Reference proteome</keyword>
<sequence length="84" mass="9889">LLLYDRHRLVERQLHDLREELDQFVRKALYETQGARVLPEKAQSIVKICMGWCQPKRYMLEGIASLRLKPTKSTDSLTNHPLQN</sequence>
<dbReference type="EMBL" id="CAJVPW010071226">
    <property type="protein sequence ID" value="CAG8793184.1"/>
    <property type="molecule type" value="Genomic_DNA"/>
</dbReference>
<proteinExistence type="predicted"/>
<evidence type="ECO:0000313" key="2">
    <source>
        <dbReference type="Proteomes" id="UP000789366"/>
    </source>
</evidence>
<reference evidence="1" key="1">
    <citation type="submission" date="2021-06" db="EMBL/GenBank/DDBJ databases">
        <authorList>
            <person name="Kallberg Y."/>
            <person name="Tangrot J."/>
            <person name="Rosling A."/>
        </authorList>
    </citation>
    <scope>NUCLEOTIDE SEQUENCE</scope>
    <source>
        <strain evidence="1">28 12/20/2015</strain>
    </source>
</reference>
<protein>
    <submittedName>
        <fullName evidence="1">6048_t:CDS:1</fullName>
    </submittedName>
</protein>
<gene>
    <name evidence="1" type="ORF">SPELUC_LOCUS17410</name>
</gene>
<dbReference type="Proteomes" id="UP000789366">
    <property type="component" value="Unassembled WGS sequence"/>
</dbReference>
<feature type="non-terminal residue" evidence="1">
    <location>
        <position position="84"/>
    </location>
</feature>